<gene>
    <name evidence="10" type="ORF">N1F79_18670</name>
</gene>
<organism evidence="10 11">
    <name type="scientific">Flavivirga spongiicola</name>
    <dbReference type="NCBI Taxonomy" id="421621"/>
    <lineage>
        <taxon>Bacteria</taxon>
        <taxon>Pseudomonadati</taxon>
        <taxon>Bacteroidota</taxon>
        <taxon>Flavobacteriia</taxon>
        <taxon>Flavobacteriales</taxon>
        <taxon>Flavobacteriaceae</taxon>
        <taxon>Flavivirga</taxon>
    </lineage>
</organism>
<comment type="caution">
    <text evidence="10">The sequence shown here is derived from an EMBL/GenBank/DDBJ whole genome shotgun (WGS) entry which is preliminary data.</text>
</comment>
<evidence type="ECO:0000256" key="4">
    <source>
        <dbReference type="ARBA" id="ARBA00022729"/>
    </source>
</evidence>
<keyword evidence="2 8" id="KW-0349">Heme</keyword>
<dbReference type="RefSeq" id="WP_303307447.1">
    <property type="nucleotide sequence ID" value="NZ_JAUOEO010000001.1"/>
</dbReference>
<keyword evidence="6" id="KW-0560">Oxidoreductase</keyword>
<evidence type="ECO:0000256" key="1">
    <source>
        <dbReference type="ARBA" id="ARBA00004418"/>
    </source>
</evidence>
<dbReference type="Gene3D" id="1.10.760.10">
    <property type="entry name" value="Cytochrome c-like domain"/>
    <property type="match status" value="2"/>
</dbReference>
<comment type="subcellular location">
    <subcellularLocation>
        <location evidence="1">Periplasm</location>
    </subcellularLocation>
</comment>
<dbReference type="InterPro" id="IPR026259">
    <property type="entry name" value="MauG/Cytc_peroxidase"/>
</dbReference>
<dbReference type="InterPro" id="IPR051395">
    <property type="entry name" value="Cytochrome_c_Peroxidase/MauG"/>
</dbReference>
<dbReference type="InterPro" id="IPR004852">
    <property type="entry name" value="Di-haem_cyt_c_peroxidsae"/>
</dbReference>
<protein>
    <recommendedName>
        <fullName evidence="9">Cytochrome c domain-containing protein</fullName>
    </recommendedName>
</protein>
<evidence type="ECO:0000256" key="3">
    <source>
        <dbReference type="ARBA" id="ARBA00022723"/>
    </source>
</evidence>
<dbReference type="PROSITE" id="PS51007">
    <property type="entry name" value="CYTC"/>
    <property type="match status" value="1"/>
</dbReference>
<sequence length="314" mass="35552">MNQEAQSLRDILMPYFVPVERDNQRLIDNKKKIDLGRHLYYDQRLSSNGTISCNSCHDLKKQGTNGAFYLESKNKGATFRDVPTIYNVATLSMYNADGGITNFKQKLKHAFTNPYEMNVTDESLIVQRLGKIASYKTLFKSAFPNSSEAVSMDHIMDALQAFIEGLSTPAPIDSFIQGNDKALSKEEIEGGHIFNSKSCYSCHTGSNFGGQMIQKLGIAEAWPNKKDLGYYHLKKVSAYKMFFRVASLRNVEKTGPYFHDASSSKLWRAIKLMGRHERGLNISEEEALKIEIFLKSLSGEIPIDYIKKPKYLLN</sequence>
<evidence type="ECO:0000313" key="10">
    <source>
        <dbReference type="EMBL" id="MEF3835154.1"/>
    </source>
</evidence>
<accession>A0ABU7XXL1</accession>
<evidence type="ECO:0000256" key="2">
    <source>
        <dbReference type="ARBA" id="ARBA00022617"/>
    </source>
</evidence>
<keyword evidence="4" id="KW-0732">Signal</keyword>
<keyword evidence="7 8" id="KW-0408">Iron</keyword>
<dbReference type="PANTHER" id="PTHR30600:SF7">
    <property type="entry name" value="CYTOCHROME C PEROXIDASE-RELATED"/>
    <property type="match status" value="1"/>
</dbReference>
<keyword evidence="11" id="KW-1185">Reference proteome</keyword>
<dbReference type="PANTHER" id="PTHR30600">
    <property type="entry name" value="CYTOCHROME C PEROXIDASE-RELATED"/>
    <property type="match status" value="1"/>
</dbReference>
<evidence type="ECO:0000256" key="8">
    <source>
        <dbReference type="PROSITE-ProRule" id="PRU00433"/>
    </source>
</evidence>
<name>A0ABU7XXL1_9FLAO</name>
<dbReference type="Pfam" id="PF03150">
    <property type="entry name" value="CCP_MauG"/>
    <property type="match status" value="1"/>
</dbReference>
<evidence type="ECO:0000256" key="7">
    <source>
        <dbReference type="ARBA" id="ARBA00023004"/>
    </source>
</evidence>
<evidence type="ECO:0000256" key="6">
    <source>
        <dbReference type="ARBA" id="ARBA00023002"/>
    </source>
</evidence>
<proteinExistence type="predicted"/>
<dbReference type="PIRSF" id="PIRSF000294">
    <property type="entry name" value="Cytochrome-c_peroxidase"/>
    <property type="match status" value="1"/>
</dbReference>
<dbReference type="InterPro" id="IPR009056">
    <property type="entry name" value="Cyt_c-like_dom"/>
</dbReference>
<evidence type="ECO:0000256" key="5">
    <source>
        <dbReference type="ARBA" id="ARBA00022764"/>
    </source>
</evidence>
<dbReference type="SUPFAM" id="SSF46626">
    <property type="entry name" value="Cytochrome c"/>
    <property type="match status" value="2"/>
</dbReference>
<evidence type="ECO:0000313" key="11">
    <source>
        <dbReference type="Proteomes" id="UP001337305"/>
    </source>
</evidence>
<dbReference type="InterPro" id="IPR036909">
    <property type="entry name" value="Cyt_c-like_dom_sf"/>
</dbReference>
<feature type="domain" description="Cytochrome c" evidence="9">
    <location>
        <begin position="185"/>
        <end position="298"/>
    </location>
</feature>
<keyword evidence="3 8" id="KW-0479">Metal-binding</keyword>
<reference evidence="10 11" key="1">
    <citation type="submission" date="2022-09" db="EMBL/GenBank/DDBJ databases">
        <title>Genome sequencing of Flavivirga sp. MEBiC05379.</title>
        <authorList>
            <person name="Oh H.-M."/>
            <person name="Kwon K.K."/>
            <person name="Park M.J."/>
            <person name="Yang S.-H."/>
        </authorList>
    </citation>
    <scope>NUCLEOTIDE SEQUENCE [LARGE SCALE GENOMIC DNA]</scope>
    <source>
        <strain evidence="10 11">MEBiC05379</strain>
    </source>
</reference>
<dbReference type="EMBL" id="JAODOP010000004">
    <property type="protein sequence ID" value="MEF3835154.1"/>
    <property type="molecule type" value="Genomic_DNA"/>
</dbReference>
<keyword evidence="5" id="KW-0574">Periplasm</keyword>
<dbReference type="Proteomes" id="UP001337305">
    <property type="component" value="Unassembled WGS sequence"/>
</dbReference>
<evidence type="ECO:0000259" key="9">
    <source>
        <dbReference type="PROSITE" id="PS51007"/>
    </source>
</evidence>